<dbReference type="InterPro" id="IPR051604">
    <property type="entry name" value="Ergot_Alk_Oxidoreductase"/>
</dbReference>
<dbReference type="EMBL" id="JBICRM010000004">
    <property type="protein sequence ID" value="MFG1703025.1"/>
    <property type="molecule type" value="Genomic_DNA"/>
</dbReference>
<dbReference type="SUPFAM" id="SSF51735">
    <property type="entry name" value="NAD(P)-binding Rossmann-fold domains"/>
    <property type="match status" value="1"/>
</dbReference>
<dbReference type="InterPro" id="IPR016040">
    <property type="entry name" value="NAD(P)-bd_dom"/>
</dbReference>
<gene>
    <name evidence="2" type="ORF">ACFLIM_07515</name>
</gene>
<keyword evidence="3" id="KW-1185">Reference proteome</keyword>
<dbReference type="Gene3D" id="3.40.50.720">
    <property type="entry name" value="NAD(P)-binding Rossmann-like Domain"/>
    <property type="match status" value="1"/>
</dbReference>
<dbReference type="Proteomes" id="UP001603978">
    <property type="component" value="Unassembled WGS sequence"/>
</dbReference>
<protein>
    <submittedName>
        <fullName evidence="2">NAD(P)H-binding protein</fullName>
    </submittedName>
</protein>
<evidence type="ECO:0000259" key="1">
    <source>
        <dbReference type="Pfam" id="PF13460"/>
    </source>
</evidence>
<dbReference type="RefSeq" id="WP_393163357.1">
    <property type="nucleotide sequence ID" value="NZ_JBICRM010000004.1"/>
</dbReference>
<dbReference type="Pfam" id="PF13460">
    <property type="entry name" value="NAD_binding_10"/>
    <property type="match status" value="1"/>
</dbReference>
<dbReference type="PANTHER" id="PTHR43162:SF1">
    <property type="entry name" value="PRESTALK A DIFFERENTIATION PROTEIN A"/>
    <property type="match status" value="1"/>
</dbReference>
<name>A0ABW7A6S3_9ACTN</name>
<dbReference type="PANTHER" id="PTHR43162">
    <property type="match status" value="1"/>
</dbReference>
<accession>A0ABW7A6S3</accession>
<dbReference type="Gene3D" id="3.90.25.10">
    <property type="entry name" value="UDP-galactose 4-epimerase, domain 1"/>
    <property type="match status" value="1"/>
</dbReference>
<feature type="domain" description="NAD(P)-binding" evidence="1">
    <location>
        <begin position="16"/>
        <end position="203"/>
    </location>
</feature>
<reference evidence="2 3" key="1">
    <citation type="submission" date="2024-10" db="EMBL/GenBank/DDBJ databases">
        <authorList>
            <person name="Topkara A.R."/>
            <person name="Saygin H."/>
        </authorList>
    </citation>
    <scope>NUCLEOTIDE SEQUENCE [LARGE SCALE GENOMIC DNA]</scope>
    <source>
        <strain evidence="2 3">M3C6</strain>
    </source>
</reference>
<proteinExistence type="predicted"/>
<dbReference type="InterPro" id="IPR036291">
    <property type="entry name" value="NAD(P)-bd_dom_sf"/>
</dbReference>
<evidence type="ECO:0000313" key="3">
    <source>
        <dbReference type="Proteomes" id="UP001603978"/>
    </source>
</evidence>
<evidence type="ECO:0000313" key="2">
    <source>
        <dbReference type="EMBL" id="MFG1703025.1"/>
    </source>
</evidence>
<comment type="caution">
    <text evidence="2">The sequence shown here is derived from an EMBL/GenBank/DDBJ whole genome shotgun (WGS) entry which is preliminary data.</text>
</comment>
<sequence>MMSGDQHPILVTSAAGTTGGVGGMVVRNLLARGLPVRAFVRRRDARADALRAAGAEVFAGDLTRAGDVARALDGCRRMYFAMTVSQQYLEATAAAAAAARAHGRLEIFVNMSQLTVSQMDLMSTVESEQQRLHWLGEQVLNWSGLPVTHVRPTVFMENPLFQTIAAKSIREDDEIRLPFGSGRTSPVAARDVADVVTAVLTDPASHAGRVHELTGAAARDLGVLAAEFSVALGRNIVYVDVPYDEWARRELGGLGLPEHVVEHLGKMARLHALNRYDRATYDIQKILGRPPSSIADFVARNPALFTAGSPHL</sequence>
<organism evidence="2 3">
    <name type="scientific">Nonomuraea marmarensis</name>
    <dbReference type="NCBI Taxonomy" id="3351344"/>
    <lineage>
        <taxon>Bacteria</taxon>
        <taxon>Bacillati</taxon>
        <taxon>Actinomycetota</taxon>
        <taxon>Actinomycetes</taxon>
        <taxon>Streptosporangiales</taxon>
        <taxon>Streptosporangiaceae</taxon>
        <taxon>Nonomuraea</taxon>
    </lineage>
</organism>